<comment type="caution">
    <text evidence="1">The sequence shown here is derived from an EMBL/GenBank/DDBJ whole genome shotgun (WGS) entry which is preliminary data.</text>
</comment>
<protein>
    <submittedName>
        <fullName evidence="1">Putative hydrolase</fullName>
    </submittedName>
</protein>
<dbReference type="SUPFAM" id="SSF53474">
    <property type="entry name" value="alpha/beta-Hydrolases"/>
    <property type="match status" value="1"/>
</dbReference>
<proteinExistence type="predicted"/>
<organism evidence="1 2">
    <name type="scientific">Streptococcus salivarius K12</name>
    <dbReference type="NCBI Taxonomy" id="1200793"/>
    <lineage>
        <taxon>Bacteria</taxon>
        <taxon>Bacillati</taxon>
        <taxon>Bacillota</taxon>
        <taxon>Bacilli</taxon>
        <taxon>Lactobacillales</taxon>
        <taxon>Streptococcaceae</taxon>
        <taxon>Streptococcus</taxon>
    </lineage>
</organism>
<dbReference type="GO" id="GO:0016020">
    <property type="term" value="C:membrane"/>
    <property type="evidence" value="ECO:0007669"/>
    <property type="project" value="TreeGrafter"/>
</dbReference>
<gene>
    <name evidence="1" type="ORF">RSSL_01654</name>
</gene>
<sequence>MTMHVFMKRLLFLMGAVLVLLLASFIYHRLALQREKASLNPMGQMVSVNGHDMSVFVKGNGPQTLVFLSGAGTASPILDFKDLYDGLSKQYKIVVVERAGYGYSEDTSKSRDVSEVLSETRQALAKAQVSGPYIILSHSMASLETLLWQEKYPSEIKAIIGLDWALPESYAHLKIHSQILRMARLGSQLGLLRYIPSRLYVPNENLSSSDRRLYQRIAYRQILSQAMLNESLSVEENAKKVDAKINSQIPTLLLVSNGEGTSFSKEEWRNYAARFAKDQKNIELTFYDAPHYLYHYQTKEVVAKIEDFLKGTTD</sequence>
<dbReference type="PANTHER" id="PTHR43798">
    <property type="entry name" value="MONOACYLGLYCEROL LIPASE"/>
    <property type="match status" value="1"/>
</dbReference>
<reference evidence="1 2" key="1">
    <citation type="journal article" date="2012" name="J. Bacteriol.">
        <title>Genome Sequence of the Lantibiotic Bacteriocin Producer Streptococcus salivarius Strain K12.</title>
        <authorList>
            <person name="Barretto C."/>
            <person name="Alvarez-Martin P."/>
            <person name="Foata F."/>
            <person name="Renault P."/>
            <person name="Berger B."/>
        </authorList>
    </citation>
    <scope>NUCLEOTIDE SEQUENCE [LARGE SCALE GENOMIC DNA]</scope>
    <source>
        <strain evidence="1 2">K12</strain>
    </source>
</reference>
<dbReference type="PATRIC" id="fig|1200793.3.peg.521"/>
<dbReference type="Proteomes" id="UP000006983">
    <property type="component" value="Unassembled WGS sequence"/>
</dbReference>
<dbReference type="InterPro" id="IPR029058">
    <property type="entry name" value="AB_hydrolase_fold"/>
</dbReference>
<name>J7SID8_STRSL</name>
<dbReference type="InterPro" id="IPR050266">
    <property type="entry name" value="AB_hydrolase_sf"/>
</dbReference>
<dbReference type="GO" id="GO:0016787">
    <property type="term" value="F:hydrolase activity"/>
    <property type="evidence" value="ECO:0007669"/>
    <property type="project" value="UniProtKB-KW"/>
</dbReference>
<dbReference type="EMBL" id="ALIF01000001">
    <property type="protein sequence ID" value="EJO16627.1"/>
    <property type="molecule type" value="Genomic_DNA"/>
</dbReference>
<keyword evidence="2" id="KW-1185">Reference proteome</keyword>
<dbReference type="PANTHER" id="PTHR43798:SF33">
    <property type="entry name" value="HYDROLASE, PUTATIVE (AFU_ORTHOLOGUE AFUA_2G14860)-RELATED"/>
    <property type="match status" value="1"/>
</dbReference>
<evidence type="ECO:0000313" key="2">
    <source>
        <dbReference type="Proteomes" id="UP000006983"/>
    </source>
</evidence>
<dbReference type="AlphaFoldDB" id="J7SID8"/>
<evidence type="ECO:0000313" key="1">
    <source>
        <dbReference type="EMBL" id="EJO16627.1"/>
    </source>
</evidence>
<keyword evidence="1" id="KW-0378">Hydrolase</keyword>
<accession>J7SID8</accession>
<dbReference type="Gene3D" id="3.40.50.1820">
    <property type="entry name" value="alpha/beta hydrolase"/>
    <property type="match status" value="1"/>
</dbReference>